<sequence length="76" mass="8396">MITSATIGSLTGLLAYAKRNKTLRSQEPQRTFDPGFSTYMGYGAGKSILIWTEKLRSCTLDLKVELHCIKPSSSIL</sequence>
<protein>
    <submittedName>
        <fullName evidence="1">Uncharacterized protein</fullName>
    </submittedName>
</protein>
<comment type="caution">
    <text evidence="1">The sequence shown here is derived from an EMBL/GenBank/DDBJ whole genome shotgun (WGS) entry which is preliminary data.</text>
</comment>
<organism evidence="1 2">
    <name type="scientific">Cytobacillus purgationiresistens</name>
    <dbReference type="NCBI Taxonomy" id="863449"/>
    <lineage>
        <taxon>Bacteria</taxon>
        <taxon>Bacillati</taxon>
        <taxon>Bacillota</taxon>
        <taxon>Bacilli</taxon>
        <taxon>Bacillales</taxon>
        <taxon>Bacillaceae</taxon>
        <taxon>Cytobacillus</taxon>
    </lineage>
</organism>
<keyword evidence="2" id="KW-1185">Reference proteome</keyword>
<dbReference type="EMBL" id="JAUSUB010000005">
    <property type="protein sequence ID" value="MDQ0269757.1"/>
    <property type="molecule type" value="Genomic_DNA"/>
</dbReference>
<reference evidence="1 2" key="1">
    <citation type="submission" date="2023-07" db="EMBL/GenBank/DDBJ databases">
        <title>Genomic Encyclopedia of Type Strains, Phase IV (KMG-IV): sequencing the most valuable type-strain genomes for metagenomic binning, comparative biology and taxonomic classification.</title>
        <authorList>
            <person name="Goeker M."/>
        </authorList>
    </citation>
    <scope>NUCLEOTIDE SEQUENCE [LARGE SCALE GENOMIC DNA]</scope>
    <source>
        <strain evidence="1 2">DSM 23494</strain>
    </source>
</reference>
<accession>A0ABU0AES7</accession>
<proteinExistence type="predicted"/>
<gene>
    <name evidence="1" type="ORF">J2S17_001629</name>
</gene>
<evidence type="ECO:0000313" key="1">
    <source>
        <dbReference type="EMBL" id="MDQ0269757.1"/>
    </source>
</evidence>
<name>A0ABU0AES7_9BACI</name>
<dbReference type="Proteomes" id="UP001238088">
    <property type="component" value="Unassembled WGS sequence"/>
</dbReference>
<evidence type="ECO:0000313" key="2">
    <source>
        <dbReference type="Proteomes" id="UP001238088"/>
    </source>
</evidence>